<dbReference type="Pfam" id="PF02080">
    <property type="entry name" value="TrkA_C"/>
    <property type="match status" value="1"/>
</dbReference>
<dbReference type="Pfam" id="PF03600">
    <property type="entry name" value="CitMHS"/>
    <property type="match status" value="1"/>
</dbReference>
<dbReference type="InterPro" id="IPR004680">
    <property type="entry name" value="Cit_transptr-like_dom"/>
</dbReference>
<dbReference type="Gene3D" id="3.30.70.1450">
    <property type="entry name" value="Regulator of K+ conductance, C-terminal domain"/>
    <property type="match status" value="2"/>
</dbReference>
<protein>
    <submittedName>
        <fullName evidence="9">TrkA family protein</fullName>
    </submittedName>
</protein>
<evidence type="ECO:0000256" key="3">
    <source>
        <dbReference type="ARBA" id="ARBA00022692"/>
    </source>
</evidence>
<dbReference type="PANTHER" id="PTHR43652">
    <property type="entry name" value="BASIC AMINO ACID ANTIPORTER YFCC-RELATED"/>
    <property type="match status" value="1"/>
</dbReference>
<comment type="caution">
    <text evidence="9">The sequence shown here is derived from an EMBL/GenBank/DDBJ whole genome shotgun (WGS) entry which is preliminary data.</text>
</comment>
<proteinExistence type="predicted"/>
<keyword evidence="5 7" id="KW-1133">Transmembrane helix</keyword>
<feature type="transmembrane region" description="Helical" evidence="7">
    <location>
        <begin position="30"/>
        <end position="48"/>
    </location>
</feature>
<dbReference type="Proteomes" id="UP000253083">
    <property type="component" value="Unassembled WGS sequence"/>
</dbReference>
<feature type="transmembrane region" description="Helical" evidence="7">
    <location>
        <begin position="6"/>
        <end position="23"/>
    </location>
</feature>
<reference evidence="9 10" key="1">
    <citation type="submission" date="2018-06" db="EMBL/GenBank/DDBJ databases">
        <title>Genomic Encyclopedia of Type Strains, Phase IV (KMG-IV): sequencing the most valuable type-strain genomes for metagenomic binning, comparative biology and taxonomic classification.</title>
        <authorList>
            <person name="Goeker M."/>
        </authorList>
    </citation>
    <scope>NUCLEOTIDE SEQUENCE [LARGE SCALE GENOMIC DNA]</scope>
    <source>
        <strain evidence="9 10">DSM 24032</strain>
    </source>
</reference>
<evidence type="ECO:0000256" key="7">
    <source>
        <dbReference type="SAM" id="Phobius"/>
    </source>
</evidence>
<name>A0A395JFX0_9GAMM</name>
<dbReference type="PROSITE" id="PS51202">
    <property type="entry name" value="RCK_C"/>
    <property type="match status" value="2"/>
</dbReference>
<gene>
    <name evidence="9" type="ORF">DFR28_10654</name>
</gene>
<feature type="transmembrane region" description="Helical" evidence="7">
    <location>
        <begin position="176"/>
        <end position="199"/>
    </location>
</feature>
<feature type="domain" description="RCK C-terminal" evidence="8">
    <location>
        <begin position="212"/>
        <end position="320"/>
    </location>
</feature>
<evidence type="ECO:0000256" key="5">
    <source>
        <dbReference type="ARBA" id="ARBA00022989"/>
    </source>
</evidence>
<dbReference type="OrthoDB" id="9809303at2"/>
<feature type="transmembrane region" description="Helical" evidence="7">
    <location>
        <begin position="54"/>
        <end position="73"/>
    </location>
</feature>
<dbReference type="GO" id="GO:0006813">
    <property type="term" value="P:potassium ion transport"/>
    <property type="evidence" value="ECO:0007669"/>
    <property type="project" value="InterPro"/>
</dbReference>
<evidence type="ECO:0000256" key="1">
    <source>
        <dbReference type="ARBA" id="ARBA00004141"/>
    </source>
</evidence>
<keyword evidence="6 7" id="KW-0472">Membrane</keyword>
<dbReference type="RefSeq" id="WP_113955600.1">
    <property type="nucleotide sequence ID" value="NZ_QNRT01000006.1"/>
</dbReference>
<keyword evidence="10" id="KW-1185">Reference proteome</keyword>
<accession>A0A395JFX0</accession>
<evidence type="ECO:0000313" key="9">
    <source>
        <dbReference type="EMBL" id="RBP48568.1"/>
    </source>
</evidence>
<feature type="transmembrane region" description="Helical" evidence="7">
    <location>
        <begin position="139"/>
        <end position="164"/>
    </location>
</feature>
<dbReference type="AlphaFoldDB" id="A0A395JFX0"/>
<feature type="transmembrane region" description="Helical" evidence="7">
    <location>
        <begin position="505"/>
        <end position="525"/>
    </location>
</feature>
<dbReference type="EMBL" id="QNRT01000006">
    <property type="protein sequence ID" value="RBP48568.1"/>
    <property type="molecule type" value="Genomic_DNA"/>
</dbReference>
<dbReference type="GO" id="GO:0005886">
    <property type="term" value="C:plasma membrane"/>
    <property type="evidence" value="ECO:0007669"/>
    <property type="project" value="TreeGrafter"/>
</dbReference>
<organism evidence="9 10">
    <name type="scientific">Arenicella xantha</name>
    <dbReference type="NCBI Taxonomy" id="644221"/>
    <lineage>
        <taxon>Bacteria</taxon>
        <taxon>Pseudomonadati</taxon>
        <taxon>Pseudomonadota</taxon>
        <taxon>Gammaproteobacteria</taxon>
        <taxon>Arenicellales</taxon>
        <taxon>Arenicellaceae</taxon>
        <taxon>Arenicella</taxon>
    </lineage>
</organism>
<feature type="transmembrane region" description="Helical" evidence="7">
    <location>
        <begin position="94"/>
        <end position="111"/>
    </location>
</feature>
<sequence length="620" mass="67086">MNSELYPTLVTAAVLIGVFYLFVREVLPAHITALSAMAVLLVSGVIGTSEALSVFSNPAPVTIACMFVLSAALERTGVIDVMGRYALATAEKSRVLAIGLLLGGVMLLSAFMNNTPVVIVMAPVVIAVARKLKDYPSKYLIPLSYASILGGTCTLIGTSTNILVDGVAQAHGQAPFSMFEISLPGICMAIVGSVFMATVGRKLLPERVLLEEQLIDQSTRKRFTAEAMVPHDSPLIGNTLNAVQFTESEDYEIIDLVRNQVGSRNQPSVLARLVHATDARELNQGQSASPLRDIPLQAGDRLVFKTHKNELLELRRFIGMTFDTDDLSLTDPVRTLETIVTEAVVGQNSSFIGLRPSQLRLRRRYGCYMLAVHRDKHNITGNLDRLNLQQGDVVLLEGPQNELEKLFEHEDLMPLTQLIQANFNHAKAPIAIATLMSVVVLAALNVMPIAGLAIAAAALVILTGCVTQQKAYESIEWSILMLIFGMLSLSIAMDKTGLARGMVEWVASYAQLMGPVAVLAVLYLVTSVLTEVMSNNATAVLLTPIAIALADTLGVDARPFIVAVMFGASASFATPIGYQTNTYVYNAGNYKFADFLKIGVPMNIIMLIVAVLVIPMFWEF</sequence>
<evidence type="ECO:0000256" key="6">
    <source>
        <dbReference type="ARBA" id="ARBA00023136"/>
    </source>
</evidence>
<feature type="domain" description="RCK C-terminal" evidence="8">
    <location>
        <begin position="328"/>
        <end position="412"/>
    </location>
</feature>
<dbReference type="PANTHER" id="PTHR43652:SF2">
    <property type="entry name" value="BASIC AMINO ACID ANTIPORTER YFCC-RELATED"/>
    <property type="match status" value="1"/>
</dbReference>
<keyword evidence="2" id="KW-0813">Transport</keyword>
<feature type="transmembrane region" description="Helical" evidence="7">
    <location>
        <begin position="475"/>
        <end position="493"/>
    </location>
</feature>
<dbReference type="InterPro" id="IPR006037">
    <property type="entry name" value="RCK_C"/>
</dbReference>
<feature type="transmembrane region" description="Helical" evidence="7">
    <location>
        <begin position="430"/>
        <end position="463"/>
    </location>
</feature>
<comment type="subcellular location">
    <subcellularLocation>
        <location evidence="1">Membrane</location>
        <topology evidence="1">Multi-pass membrane protein</topology>
    </subcellularLocation>
</comment>
<feature type="transmembrane region" description="Helical" evidence="7">
    <location>
        <begin position="537"/>
        <end position="553"/>
    </location>
</feature>
<feature type="transmembrane region" description="Helical" evidence="7">
    <location>
        <begin position="598"/>
        <end position="618"/>
    </location>
</feature>
<keyword evidence="4" id="KW-0677">Repeat</keyword>
<dbReference type="GO" id="GO:0008324">
    <property type="term" value="F:monoatomic cation transmembrane transporter activity"/>
    <property type="evidence" value="ECO:0007669"/>
    <property type="project" value="InterPro"/>
</dbReference>
<dbReference type="SUPFAM" id="SSF116726">
    <property type="entry name" value="TrkA C-terminal domain-like"/>
    <property type="match status" value="2"/>
</dbReference>
<evidence type="ECO:0000259" key="8">
    <source>
        <dbReference type="PROSITE" id="PS51202"/>
    </source>
</evidence>
<evidence type="ECO:0000313" key="10">
    <source>
        <dbReference type="Proteomes" id="UP000253083"/>
    </source>
</evidence>
<dbReference type="InterPro" id="IPR051679">
    <property type="entry name" value="DASS-Related_Transporters"/>
</dbReference>
<evidence type="ECO:0000256" key="2">
    <source>
        <dbReference type="ARBA" id="ARBA00022448"/>
    </source>
</evidence>
<keyword evidence="3 7" id="KW-0812">Transmembrane</keyword>
<feature type="transmembrane region" description="Helical" evidence="7">
    <location>
        <begin position="560"/>
        <end position="578"/>
    </location>
</feature>
<dbReference type="InParanoid" id="A0A395JFX0"/>
<evidence type="ECO:0000256" key="4">
    <source>
        <dbReference type="ARBA" id="ARBA00022737"/>
    </source>
</evidence>
<dbReference type="InterPro" id="IPR036721">
    <property type="entry name" value="RCK_C_sf"/>
</dbReference>